<gene>
    <name evidence="2" type="ORF">ACFPCY_22915</name>
</gene>
<comment type="caution">
    <text evidence="2">The sequence shown here is derived from an EMBL/GenBank/DDBJ whole genome shotgun (WGS) entry which is preliminary data.</text>
</comment>
<feature type="signal peptide" evidence="1">
    <location>
        <begin position="1"/>
        <end position="25"/>
    </location>
</feature>
<keyword evidence="1" id="KW-0732">Signal</keyword>
<proteinExistence type="predicted"/>
<name>A0ABV9U3P8_9ACTN</name>
<evidence type="ECO:0000256" key="1">
    <source>
        <dbReference type="SAM" id="SignalP"/>
    </source>
</evidence>
<accession>A0ABV9U3P8</accession>
<protein>
    <recommendedName>
        <fullName evidence="4">Secreted protein</fullName>
    </recommendedName>
</protein>
<feature type="chain" id="PRO_5045102528" description="Secreted protein" evidence="1">
    <location>
        <begin position="26"/>
        <end position="99"/>
    </location>
</feature>
<reference evidence="3" key="1">
    <citation type="journal article" date="2019" name="Int. J. Syst. Evol. Microbiol.">
        <title>The Global Catalogue of Microorganisms (GCM) 10K type strain sequencing project: providing services to taxonomists for standard genome sequencing and annotation.</title>
        <authorList>
            <consortium name="The Broad Institute Genomics Platform"/>
            <consortium name="The Broad Institute Genome Sequencing Center for Infectious Disease"/>
            <person name="Wu L."/>
            <person name="Ma J."/>
        </authorList>
    </citation>
    <scope>NUCLEOTIDE SEQUENCE [LARGE SCALE GENOMIC DNA]</scope>
    <source>
        <strain evidence="3">KLKA75</strain>
    </source>
</reference>
<evidence type="ECO:0000313" key="2">
    <source>
        <dbReference type="EMBL" id="MFC4910185.1"/>
    </source>
</evidence>
<dbReference type="RefSeq" id="WP_378258285.1">
    <property type="nucleotide sequence ID" value="NZ_JBHSIT010000006.1"/>
</dbReference>
<keyword evidence="3" id="KW-1185">Reference proteome</keyword>
<evidence type="ECO:0008006" key="4">
    <source>
        <dbReference type="Google" id="ProtNLM"/>
    </source>
</evidence>
<sequence length="99" mass="10386">MRRTLALAAAAVAAVAATTGPPASARAAAVEHHFSCKSFRGTVHFKYVTGQDCGTTGEEFLKDVVISVPNHHPPLTFTCARAVVRDAQVKGADCHRQAG</sequence>
<dbReference type="Proteomes" id="UP001595872">
    <property type="component" value="Unassembled WGS sequence"/>
</dbReference>
<organism evidence="2 3">
    <name type="scientific">Actinomadura gamaensis</name>
    <dbReference type="NCBI Taxonomy" id="1763541"/>
    <lineage>
        <taxon>Bacteria</taxon>
        <taxon>Bacillati</taxon>
        <taxon>Actinomycetota</taxon>
        <taxon>Actinomycetes</taxon>
        <taxon>Streptosporangiales</taxon>
        <taxon>Thermomonosporaceae</taxon>
        <taxon>Actinomadura</taxon>
    </lineage>
</organism>
<dbReference type="EMBL" id="JBHSIT010000006">
    <property type="protein sequence ID" value="MFC4910185.1"/>
    <property type="molecule type" value="Genomic_DNA"/>
</dbReference>
<evidence type="ECO:0000313" key="3">
    <source>
        <dbReference type="Proteomes" id="UP001595872"/>
    </source>
</evidence>